<evidence type="ECO:0000259" key="10">
    <source>
        <dbReference type="Pfam" id="PF04290"/>
    </source>
</evidence>
<feature type="transmembrane region" description="Helical" evidence="9">
    <location>
        <begin position="12"/>
        <end position="35"/>
    </location>
</feature>
<keyword evidence="5 9" id="KW-0812">Transmembrane</keyword>
<dbReference type="PANTHER" id="PTHR35011">
    <property type="entry name" value="2,3-DIKETO-L-GULONATE TRAP TRANSPORTER SMALL PERMEASE PROTEIN YIAM"/>
    <property type="match status" value="1"/>
</dbReference>
<name>A0A255Z415_9PROT</name>
<protein>
    <recommendedName>
        <fullName evidence="9">TRAP transporter small permease protein</fullName>
    </recommendedName>
</protein>
<feature type="transmembrane region" description="Helical" evidence="9">
    <location>
        <begin position="130"/>
        <end position="147"/>
    </location>
</feature>
<dbReference type="Proteomes" id="UP000216998">
    <property type="component" value="Unassembled WGS sequence"/>
</dbReference>
<dbReference type="GO" id="GO:0022857">
    <property type="term" value="F:transmembrane transporter activity"/>
    <property type="evidence" value="ECO:0007669"/>
    <property type="project" value="UniProtKB-UniRule"/>
</dbReference>
<dbReference type="GO" id="GO:0015740">
    <property type="term" value="P:C4-dicarboxylate transport"/>
    <property type="evidence" value="ECO:0007669"/>
    <property type="project" value="TreeGrafter"/>
</dbReference>
<evidence type="ECO:0000256" key="2">
    <source>
        <dbReference type="ARBA" id="ARBA00022448"/>
    </source>
</evidence>
<dbReference type="OrthoDB" id="4964541at2"/>
<dbReference type="InterPro" id="IPR007387">
    <property type="entry name" value="TRAP_DctQ"/>
</dbReference>
<evidence type="ECO:0000256" key="4">
    <source>
        <dbReference type="ARBA" id="ARBA00022519"/>
    </source>
</evidence>
<gene>
    <name evidence="11" type="ORF">CHU95_05355</name>
</gene>
<evidence type="ECO:0000256" key="3">
    <source>
        <dbReference type="ARBA" id="ARBA00022475"/>
    </source>
</evidence>
<sequence length="165" mass="17589">MKNLAIITQWASNLLIALAGLGLVAMTAIVSWQVFGRFILNSSPSWSEQAALTLMIWFVTLAAAVGVREGFHIRITAVEDALPPTARRGMRILADLVVGAIGAAMLYWGGELVARTWGHVIPSLGLSRGFAYLGLPLAGGLIVLFAFERVLVELGGKNAADKEMA</sequence>
<dbReference type="InterPro" id="IPR055348">
    <property type="entry name" value="DctQ"/>
</dbReference>
<evidence type="ECO:0000256" key="5">
    <source>
        <dbReference type="ARBA" id="ARBA00022692"/>
    </source>
</evidence>
<evidence type="ECO:0000256" key="7">
    <source>
        <dbReference type="ARBA" id="ARBA00023136"/>
    </source>
</evidence>
<keyword evidence="3" id="KW-1003">Cell membrane</keyword>
<dbReference type="EMBL" id="NOXU01000023">
    <property type="protein sequence ID" value="OYQ36218.1"/>
    <property type="molecule type" value="Genomic_DNA"/>
</dbReference>
<feature type="domain" description="Tripartite ATP-independent periplasmic transporters DctQ component" evidence="10">
    <location>
        <begin position="26"/>
        <end position="151"/>
    </location>
</feature>
<dbReference type="PANTHER" id="PTHR35011:SF11">
    <property type="entry name" value="TRAP TRANSPORTER SMALL PERMEASE PROTEIN"/>
    <property type="match status" value="1"/>
</dbReference>
<proteinExistence type="inferred from homology"/>
<dbReference type="RefSeq" id="WP_094454485.1">
    <property type="nucleotide sequence ID" value="NZ_NOXU01000023.1"/>
</dbReference>
<dbReference type="GO" id="GO:0005886">
    <property type="term" value="C:plasma membrane"/>
    <property type="evidence" value="ECO:0007669"/>
    <property type="project" value="UniProtKB-SubCell"/>
</dbReference>
<evidence type="ECO:0000313" key="12">
    <source>
        <dbReference type="Proteomes" id="UP000216998"/>
    </source>
</evidence>
<evidence type="ECO:0000256" key="8">
    <source>
        <dbReference type="ARBA" id="ARBA00038436"/>
    </source>
</evidence>
<evidence type="ECO:0000256" key="1">
    <source>
        <dbReference type="ARBA" id="ARBA00004429"/>
    </source>
</evidence>
<evidence type="ECO:0000313" key="11">
    <source>
        <dbReference type="EMBL" id="OYQ36218.1"/>
    </source>
</evidence>
<comment type="subunit">
    <text evidence="9">The complex comprises the extracytoplasmic solute receptor protein and the two transmembrane proteins.</text>
</comment>
<keyword evidence="2 9" id="KW-0813">Transport</keyword>
<comment type="function">
    <text evidence="9">Part of the tripartite ATP-independent periplasmic (TRAP) transport system.</text>
</comment>
<comment type="caution">
    <text evidence="11">The sequence shown here is derived from an EMBL/GenBank/DDBJ whole genome shotgun (WGS) entry which is preliminary data.</text>
</comment>
<evidence type="ECO:0000256" key="6">
    <source>
        <dbReference type="ARBA" id="ARBA00022989"/>
    </source>
</evidence>
<comment type="similarity">
    <text evidence="8 9">Belongs to the TRAP transporter small permease family.</text>
</comment>
<comment type="subcellular location">
    <subcellularLocation>
        <location evidence="1 9">Cell inner membrane</location>
        <topology evidence="1 9">Multi-pass membrane protein</topology>
    </subcellularLocation>
</comment>
<keyword evidence="4 9" id="KW-0997">Cell inner membrane</keyword>
<dbReference type="Pfam" id="PF04290">
    <property type="entry name" value="DctQ"/>
    <property type="match status" value="1"/>
</dbReference>
<keyword evidence="12" id="KW-1185">Reference proteome</keyword>
<accession>A0A255Z415</accession>
<feature type="transmembrane region" description="Helical" evidence="9">
    <location>
        <begin position="92"/>
        <end position="110"/>
    </location>
</feature>
<keyword evidence="7 9" id="KW-0472">Membrane</keyword>
<evidence type="ECO:0000256" key="9">
    <source>
        <dbReference type="RuleBase" id="RU369079"/>
    </source>
</evidence>
<organism evidence="11 12">
    <name type="scientific">Niveispirillum lacus</name>
    <dbReference type="NCBI Taxonomy" id="1981099"/>
    <lineage>
        <taxon>Bacteria</taxon>
        <taxon>Pseudomonadati</taxon>
        <taxon>Pseudomonadota</taxon>
        <taxon>Alphaproteobacteria</taxon>
        <taxon>Rhodospirillales</taxon>
        <taxon>Azospirillaceae</taxon>
        <taxon>Niveispirillum</taxon>
    </lineage>
</organism>
<reference evidence="11 12" key="1">
    <citation type="submission" date="2017-07" db="EMBL/GenBank/DDBJ databases">
        <title>Niveispirillum cyanobacteriorum sp. nov., isolated from cyanobacterial aggregates in a eutrophic lake.</title>
        <authorList>
            <person name="Cai H."/>
        </authorList>
    </citation>
    <scope>NUCLEOTIDE SEQUENCE [LARGE SCALE GENOMIC DNA]</scope>
    <source>
        <strain evidence="12">TH1-14</strain>
    </source>
</reference>
<dbReference type="AlphaFoldDB" id="A0A255Z415"/>
<keyword evidence="6 9" id="KW-1133">Transmembrane helix</keyword>
<feature type="transmembrane region" description="Helical" evidence="9">
    <location>
        <begin position="50"/>
        <end position="71"/>
    </location>
</feature>